<name>A4JTZ0_BURVG</name>
<dbReference type="GO" id="GO:0000724">
    <property type="term" value="P:double-strand break repair via homologous recombination"/>
    <property type="evidence" value="ECO:0007669"/>
    <property type="project" value="TreeGrafter"/>
</dbReference>
<evidence type="ECO:0000256" key="2">
    <source>
        <dbReference type="ARBA" id="ARBA00022801"/>
    </source>
</evidence>
<evidence type="ECO:0000313" key="11">
    <source>
        <dbReference type="EMBL" id="ABO59743.1"/>
    </source>
</evidence>
<accession>A4JTZ0</accession>
<comment type="catalytic activity">
    <reaction evidence="8">
        <text>ATP + H2O = ADP + phosphate + H(+)</text>
        <dbReference type="Rhea" id="RHEA:13065"/>
        <dbReference type="ChEBI" id="CHEBI:15377"/>
        <dbReference type="ChEBI" id="CHEBI:15378"/>
        <dbReference type="ChEBI" id="CHEBI:30616"/>
        <dbReference type="ChEBI" id="CHEBI:43474"/>
        <dbReference type="ChEBI" id="CHEBI:456216"/>
        <dbReference type="EC" id="5.6.2.4"/>
    </reaction>
</comment>
<evidence type="ECO:0000256" key="4">
    <source>
        <dbReference type="ARBA" id="ARBA00022840"/>
    </source>
</evidence>
<dbReference type="Pfam" id="PF00580">
    <property type="entry name" value="UvrD-helicase"/>
    <property type="match status" value="1"/>
</dbReference>
<dbReference type="GO" id="GO:0043138">
    <property type="term" value="F:3'-5' DNA helicase activity"/>
    <property type="evidence" value="ECO:0007669"/>
    <property type="project" value="UniProtKB-EC"/>
</dbReference>
<dbReference type="Proteomes" id="UP000002287">
    <property type="component" value="Plasmid pBVIE01"/>
</dbReference>
<evidence type="ECO:0000256" key="8">
    <source>
        <dbReference type="ARBA" id="ARBA00048988"/>
    </source>
</evidence>
<geneLocation type="plasmid" evidence="11 12">
    <name>pBVIE01</name>
</geneLocation>
<evidence type="ECO:0000256" key="3">
    <source>
        <dbReference type="ARBA" id="ARBA00022806"/>
    </source>
</evidence>
<dbReference type="EMBL" id="CP000617">
    <property type="protein sequence ID" value="ABO59743.1"/>
    <property type="molecule type" value="Genomic_DNA"/>
</dbReference>
<keyword evidence="3 11" id="KW-0347">Helicase</keyword>
<dbReference type="Gene3D" id="3.40.50.300">
    <property type="entry name" value="P-loop containing nucleotide triphosphate hydrolases"/>
    <property type="match status" value="2"/>
</dbReference>
<keyword evidence="5" id="KW-0413">Isomerase</keyword>
<keyword evidence="1" id="KW-0547">Nucleotide-binding</keyword>
<dbReference type="PANTHER" id="PTHR11070:SF30">
    <property type="entry name" value="F-BOX DNA HELICASE 1"/>
    <property type="match status" value="1"/>
</dbReference>
<dbReference type="KEGG" id="bvi:Bcep1808_6856"/>
<evidence type="ECO:0000256" key="5">
    <source>
        <dbReference type="ARBA" id="ARBA00023235"/>
    </source>
</evidence>
<keyword evidence="2" id="KW-0378">Hydrolase</keyword>
<dbReference type="GO" id="GO:0005524">
    <property type="term" value="F:ATP binding"/>
    <property type="evidence" value="ECO:0007669"/>
    <property type="project" value="UniProtKB-KW"/>
</dbReference>
<comment type="catalytic activity">
    <reaction evidence="6">
        <text>Couples ATP hydrolysis with the unwinding of duplex DNA by translocating in the 3'-5' direction.</text>
        <dbReference type="EC" id="5.6.2.4"/>
    </reaction>
</comment>
<gene>
    <name evidence="11" type="ordered locus">Bcep1808_6856</name>
</gene>
<proteinExistence type="predicted"/>
<dbReference type="InterPro" id="IPR014016">
    <property type="entry name" value="UvrD-like_ATP-bd"/>
</dbReference>
<dbReference type="GO" id="GO:0031297">
    <property type="term" value="P:replication fork processing"/>
    <property type="evidence" value="ECO:0007669"/>
    <property type="project" value="TreeGrafter"/>
</dbReference>
<dbReference type="HOGENOM" id="CLU_023291_2_0_4"/>
<feature type="domain" description="UvrD-like helicase C-terminal" evidence="10">
    <location>
        <begin position="377"/>
        <end position="455"/>
    </location>
</feature>
<dbReference type="EC" id="5.6.2.4" evidence="7"/>
<reference evidence="11 12" key="1">
    <citation type="submission" date="2007-03" db="EMBL/GenBank/DDBJ databases">
        <title>Complete sequence of plasmid pBVIE01 of Burkholderia vietnamiensis G4.</title>
        <authorList>
            <consortium name="US DOE Joint Genome Institute"/>
            <person name="Copeland A."/>
            <person name="Lucas S."/>
            <person name="Lapidus A."/>
            <person name="Barry K."/>
            <person name="Detter J.C."/>
            <person name="Glavina del Rio T."/>
            <person name="Hammon N."/>
            <person name="Israni S."/>
            <person name="Dalin E."/>
            <person name="Tice H."/>
            <person name="Pitluck S."/>
            <person name="Chain P."/>
            <person name="Malfatti S."/>
            <person name="Shin M."/>
            <person name="Vergez L."/>
            <person name="Schmutz J."/>
            <person name="Larimer F."/>
            <person name="Land M."/>
            <person name="Hauser L."/>
            <person name="Kyrpides N."/>
            <person name="Tiedje J."/>
            <person name="Richardson P."/>
        </authorList>
    </citation>
    <scope>NUCLEOTIDE SEQUENCE [LARGE SCALE GENOMIC DNA]</scope>
    <source>
        <strain evidence="12">G4 / LMG 22486</strain>
        <plasmid evidence="11 12">pBVIE01</plasmid>
    </source>
</reference>
<dbReference type="InterPro" id="IPR027417">
    <property type="entry name" value="P-loop_NTPase"/>
</dbReference>
<dbReference type="SUPFAM" id="SSF52540">
    <property type="entry name" value="P-loop containing nucleoside triphosphate hydrolases"/>
    <property type="match status" value="1"/>
</dbReference>
<dbReference type="AlphaFoldDB" id="A4JTZ0"/>
<dbReference type="InterPro" id="IPR014017">
    <property type="entry name" value="DNA_helicase_UvrD-like_C"/>
</dbReference>
<keyword evidence="4" id="KW-0067">ATP-binding</keyword>
<evidence type="ECO:0000256" key="6">
    <source>
        <dbReference type="ARBA" id="ARBA00034617"/>
    </source>
</evidence>
<sequence length="599" mass="66722">MSATSEQLKAVESTVHRLIVQAYAGAGKTFTLVEFALANPHDRILYLAYNKAIQEEASAKFPSNVECRTTHSLAWHFGRRFKDAGKLGNLRPSDLMRAFDLKVGFARVLLTTIENFLFSADTEFGETHVPSTVAEKDVPMVVKWGVYVWAAMQDLERKDVPMPHDGYLKLFQLSGPDLSRRYDIILFDEAQDANPVTTAIVAAQDCRLVMVGDKYQSIYAFRGAVNAMERIEADETVYLTESRRFGAGVATLATMLLTHFRGEKHPVRSAFPEHETLYTVDRTQPYAVIGRTNARLFGTAVALLGLRRMHFVGGVENYPFDKLVDVWHLMDNKPAMVNDQMFKTFGSFGALEDYATKADDKEILSLIGVVKEYRNKVPELVQKIKEEAVERQQDADVCLSTAHRSKGLEFDQVVLLDDFEDFVTDTGDFLVLDTPELVQELNLLYVAVTRAERVLELNHQMCEIVEVLSVRDPEAQSILSASVTAQGAGTVGLLPGFDFAPRINTRDESKTRPEEQRLVASGAQVAGGAVGVGSDIESMVENAILRQGLLQVARLAKELGYERNAMTNVIVEMIRKGRLAEVLFVGSPEVAARLHEMTF</sequence>
<protein>
    <recommendedName>
        <fullName evidence="7">DNA 3'-5' helicase</fullName>
        <ecNumber evidence="7">5.6.2.4</ecNumber>
    </recommendedName>
</protein>
<organism evidence="11 12">
    <name type="scientific">Burkholderia vietnamiensis (strain G4 / LMG 22486)</name>
    <name type="common">Burkholderia cepacia (strain R1808)</name>
    <dbReference type="NCBI Taxonomy" id="269482"/>
    <lineage>
        <taxon>Bacteria</taxon>
        <taxon>Pseudomonadati</taxon>
        <taxon>Pseudomonadota</taxon>
        <taxon>Betaproteobacteria</taxon>
        <taxon>Burkholderiales</taxon>
        <taxon>Burkholderiaceae</taxon>
        <taxon>Burkholderia</taxon>
        <taxon>Burkholderia cepacia complex</taxon>
    </lineage>
</organism>
<keyword evidence="11" id="KW-0614">Plasmid</keyword>
<evidence type="ECO:0000259" key="9">
    <source>
        <dbReference type="Pfam" id="PF00580"/>
    </source>
</evidence>
<dbReference type="GO" id="GO:0016887">
    <property type="term" value="F:ATP hydrolysis activity"/>
    <property type="evidence" value="ECO:0007669"/>
    <property type="project" value="RHEA"/>
</dbReference>
<evidence type="ECO:0000313" key="12">
    <source>
        <dbReference type="Proteomes" id="UP000002287"/>
    </source>
</evidence>
<feature type="domain" description="UvrD-like helicase ATP-binding" evidence="9">
    <location>
        <begin position="177"/>
        <end position="226"/>
    </location>
</feature>
<dbReference type="InterPro" id="IPR000212">
    <property type="entry name" value="DNA_helicase_UvrD/REP"/>
</dbReference>
<evidence type="ECO:0000256" key="7">
    <source>
        <dbReference type="ARBA" id="ARBA00034808"/>
    </source>
</evidence>
<dbReference type="PANTHER" id="PTHR11070">
    <property type="entry name" value="UVRD / RECB / PCRA DNA HELICASE FAMILY MEMBER"/>
    <property type="match status" value="1"/>
</dbReference>
<dbReference type="GO" id="GO:0003677">
    <property type="term" value="F:DNA binding"/>
    <property type="evidence" value="ECO:0007669"/>
    <property type="project" value="InterPro"/>
</dbReference>
<evidence type="ECO:0000259" key="10">
    <source>
        <dbReference type="Pfam" id="PF13361"/>
    </source>
</evidence>
<dbReference type="Pfam" id="PF13361">
    <property type="entry name" value="UvrD_C"/>
    <property type="match status" value="1"/>
</dbReference>
<evidence type="ECO:0000256" key="1">
    <source>
        <dbReference type="ARBA" id="ARBA00022741"/>
    </source>
</evidence>